<organism evidence="1 2">
    <name type="scientific">Parasponia andersonii</name>
    <name type="common">Sponia andersonii</name>
    <dbReference type="NCBI Taxonomy" id="3476"/>
    <lineage>
        <taxon>Eukaryota</taxon>
        <taxon>Viridiplantae</taxon>
        <taxon>Streptophyta</taxon>
        <taxon>Embryophyta</taxon>
        <taxon>Tracheophyta</taxon>
        <taxon>Spermatophyta</taxon>
        <taxon>Magnoliopsida</taxon>
        <taxon>eudicotyledons</taxon>
        <taxon>Gunneridae</taxon>
        <taxon>Pentapetalae</taxon>
        <taxon>rosids</taxon>
        <taxon>fabids</taxon>
        <taxon>Rosales</taxon>
        <taxon>Cannabaceae</taxon>
        <taxon>Parasponia</taxon>
    </lineage>
</organism>
<evidence type="ECO:0000313" key="1">
    <source>
        <dbReference type="EMBL" id="PON33056.1"/>
    </source>
</evidence>
<keyword evidence="2" id="KW-1185">Reference proteome</keyword>
<gene>
    <name evidence="1" type="ORF">PanWU01x14_356000</name>
</gene>
<reference evidence="2" key="1">
    <citation type="submission" date="2016-06" db="EMBL/GenBank/DDBJ databases">
        <title>Parallel loss of symbiosis genes in relatives of nitrogen-fixing non-legume Parasponia.</title>
        <authorList>
            <person name="Van Velzen R."/>
            <person name="Holmer R."/>
            <person name="Bu F."/>
            <person name="Rutten L."/>
            <person name="Van Zeijl A."/>
            <person name="Liu W."/>
            <person name="Santuari L."/>
            <person name="Cao Q."/>
            <person name="Sharma T."/>
            <person name="Shen D."/>
            <person name="Roswanjaya Y."/>
            <person name="Wardhani T."/>
            <person name="Kalhor M.S."/>
            <person name="Jansen J."/>
            <person name="Van den Hoogen J."/>
            <person name="Gungor B."/>
            <person name="Hartog M."/>
            <person name="Hontelez J."/>
            <person name="Verver J."/>
            <person name="Yang W.-C."/>
            <person name="Schijlen E."/>
            <person name="Repin R."/>
            <person name="Schilthuizen M."/>
            <person name="Schranz E."/>
            <person name="Heidstra R."/>
            <person name="Miyata K."/>
            <person name="Fedorova E."/>
            <person name="Kohlen W."/>
            <person name="Bisseling T."/>
            <person name="Smit S."/>
            <person name="Geurts R."/>
        </authorList>
    </citation>
    <scope>NUCLEOTIDE SEQUENCE [LARGE SCALE GENOMIC DNA]</scope>
    <source>
        <strain evidence="2">cv. WU1-14</strain>
    </source>
</reference>
<dbReference type="EMBL" id="JXTB01000760">
    <property type="protein sequence ID" value="PON33056.1"/>
    <property type="molecule type" value="Genomic_DNA"/>
</dbReference>
<dbReference type="Proteomes" id="UP000237105">
    <property type="component" value="Unassembled WGS sequence"/>
</dbReference>
<protein>
    <submittedName>
        <fullName evidence="1">Uncharacterized protein</fullName>
    </submittedName>
</protein>
<name>A0A2P5A941_PARAD</name>
<evidence type="ECO:0000313" key="2">
    <source>
        <dbReference type="Proteomes" id="UP000237105"/>
    </source>
</evidence>
<dbReference type="AlphaFoldDB" id="A0A2P5A941"/>
<proteinExistence type="predicted"/>
<sequence length="104" mass="11547">MAYQTAASVGPVPRESDLKSINWWAQWALRKVSKGWRNGLNQGGVEKVVHGIVFICIYYLPGGQLAVWVEFDGNDRSWCFGSHLTHRPGAIAASCLVHVLLIKL</sequence>
<accession>A0A2P5A941</accession>
<comment type="caution">
    <text evidence="1">The sequence shown here is derived from an EMBL/GenBank/DDBJ whole genome shotgun (WGS) entry which is preliminary data.</text>
</comment>